<evidence type="ECO:0000256" key="15">
    <source>
        <dbReference type="SAM" id="SignalP"/>
    </source>
</evidence>
<comment type="subcellular location">
    <subcellularLocation>
        <location evidence="2">Membrane</location>
        <topology evidence="2">Single-pass membrane protein</topology>
    </subcellularLocation>
</comment>
<protein>
    <recommendedName>
        <fullName evidence="4">RING-type E3 ubiquitin transferase</fullName>
        <ecNumber evidence="4">2.3.2.27</ecNumber>
    </recommendedName>
</protein>
<comment type="caution">
    <text evidence="17">The sequence shown here is derived from an EMBL/GenBank/DDBJ whole genome shotgun (WGS) entry which is preliminary data.</text>
</comment>
<dbReference type="SUPFAM" id="SSF57850">
    <property type="entry name" value="RING/U-box"/>
    <property type="match status" value="1"/>
</dbReference>
<dbReference type="GO" id="GO:0061630">
    <property type="term" value="F:ubiquitin protein ligase activity"/>
    <property type="evidence" value="ECO:0007669"/>
    <property type="project" value="UniProtKB-EC"/>
</dbReference>
<organism evidence="17">
    <name type="scientific">Sesamum angustifolium</name>
    <dbReference type="NCBI Taxonomy" id="2727405"/>
    <lineage>
        <taxon>Eukaryota</taxon>
        <taxon>Viridiplantae</taxon>
        <taxon>Streptophyta</taxon>
        <taxon>Embryophyta</taxon>
        <taxon>Tracheophyta</taxon>
        <taxon>Spermatophyta</taxon>
        <taxon>Magnoliopsida</taxon>
        <taxon>eudicotyledons</taxon>
        <taxon>Gunneridae</taxon>
        <taxon>Pentapetalae</taxon>
        <taxon>asterids</taxon>
        <taxon>lamiids</taxon>
        <taxon>Lamiales</taxon>
        <taxon>Pedaliaceae</taxon>
        <taxon>Sesamum</taxon>
    </lineage>
</organism>
<dbReference type="InterPro" id="IPR001841">
    <property type="entry name" value="Znf_RING"/>
</dbReference>
<reference evidence="17" key="1">
    <citation type="submission" date="2020-06" db="EMBL/GenBank/DDBJ databases">
        <authorList>
            <person name="Li T."/>
            <person name="Hu X."/>
            <person name="Zhang T."/>
            <person name="Song X."/>
            <person name="Zhang H."/>
            <person name="Dai N."/>
            <person name="Sheng W."/>
            <person name="Hou X."/>
            <person name="Wei L."/>
        </authorList>
    </citation>
    <scope>NUCLEOTIDE SEQUENCE</scope>
    <source>
        <strain evidence="17">G01</strain>
        <tissue evidence="17">Leaf</tissue>
    </source>
</reference>
<evidence type="ECO:0000256" key="3">
    <source>
        <dbReference type="ARBA" id="ARBA00004906"/>
    </source>
</evidence>
<gene>
    <name evidence="17" type="ORF">Sangu_2898600</name>
</gene>
<evidence type="ECO:0000256" key="13">
    <source>
        <dbReference type="ARBA" id="ARBA00024209"/>
    </source>
</evidence>
<feature type="domain" description="RING-type" evidence="16">
    <location>
        <begin position="317"/>
        <end position="359"/>
    </location>
</feature>
<keyword evidence="5" id="KW-0808">Transferase</keyword>
<dbReference type="InterPro" id="IPR046948">
    <property type="entry name" value="ATL20-22-like"/>
</dbReference>
<feature type="signal peptide" evidence="15">
    <location>
        <begin position="1"/>
        <end position="19"/>
    </location>
</feature>
<evidence type="ECO:0000256" key="2">
    <source>
        <dbReference type="ARBA" id="ARBA00004167"/>
    </source>
</evidence>
<comment type="pathway">
    <text evidence="3">Protein modification; protein ubiquitination.</text>
</comment>
<keyword evidence="7" id="KW-0479">Metal-binding</keyword>
<reference evidence="17" key="2">
    <citation type="journal article" date="2024" name="Plant">
        <title>Genomic evolution and insights into agronomic trait innovations of Sesamum species.</title>
        <authorList>
            <person name="Miao H."/>
            <person name="Wang L."/>
            <person name="Qu L."/>
            <person name="Liu H."/>
            <person name="Sun Y."/>
            <person name="Le M."/>
            <person name="Wang Q."/>
            <person name="Wei S."/>
            <person name="Zheng Y."/>
            <person name="Lin W."/>
            <person name="Duan Y."/>
            <person name="Cao H."/>
            <person name="Xiong S."/>
            <person name="Wang X."/>
            <person name="Wei L."/>
            <person name="Li C."/>
            <person name="Ma Q."/>
            <person name="Ju M."/>
            <person name="Zhao R."/>
            <person name="Li G."/>
            <person name="Mu C."/>
            <person name="Tian Q."/>
            <person name="Mei H."/>
            <person name="Zhang T."/>
            <person name="Gao T."/>
            <person name="Zhang H."/>
        </authorList>
    </citation>
    <scope>NUCLEOTIDE SEQUENCE</scope>
    <source>
        <strain evidence="17">G01</strain>
    </source>
</reference>
<evidence type="ECO:0000256" key="14">
    <source>
        <dbReference type="PROSITE-ProRule" id="PRU00175"/>
    </source>
</evidence>
<keyword evidence="10" id="KW-0862">Zinc</keyword>
<keyword evidence="12" id="KW-0472">Membrane</keyword>
<name>A0AAW2INS7_9LAMI</name>
<dbReference type="InterPro" id="IPR013083">
    <property type="entry name" value="Znf_RING/FYVE/PHD"/>
</dbReference>
<comment type="catalytic activity">
    <reaction evidence="1">
        <text>S-ubiquitinyl-[E2 ubiquitin-conjugating enzyme]-L-cysteine + [acceptor protein]-L-lysine = [E2 ubiquitin-conjugating enzyme]-L-cysteine + N(6)-ubiquitinyl-[acceptor protein]-L-lysine.</text>
        <dbReference type="EC" id="2.3.2.27"/>
    </reaction>
</comment>
<keyword evidence="11" id="KW-1133">Transmembrane helix</keyword>
<accession>A0AAW2INS7</accession>
<comment type="similarity">
    <text evidence="13">Belongs to the RING-type zinc finger family. ATL subfamily.</text>
</comment>
<evidence type="ECO:0000256" key="10">
    <source>
        <dbReference type="ARBA" id="ARBA00022833"/>
    </source>
</evidence>
<dbReference type="PANTHER" id="PTHR46279">
    <property type="entry name" value="RING/U-BOX SUPERFAMILY PROTEIN"/>
    <property type="match status" value="1"/>
</dbReference>
<dbReference type="SMART" id="SM00184">
    <property type="entry name" value="RING"/>
    <property type="match status" value="1"/>
</dbReference>
<dbReference type="PANTHER" id="PTHR46279:SF2">
    <property type="entry name" value="RING-H2 FINGER PROTEIN ATL21A-RELATED"/>
    <property type="match status" value="1"/>
</dbReference>
<keyword evidence="6" id="KW-0812">Transmembrane</keyword>
<dbReference type="EC" id="2.3.2.27" evidence="4"/>
<evidence type="ECO:0000313" key="17">
    <source>
        <dbReference type="EMBL" id="KAL0283270.1"/>
    </source>
</evidence>
<keyword evidence="15" id="KW-0732">Signal</keyword>
<evidence type="ECO:0000259" key="16">
    <source>
        <dbReference type="PROSITE" id="PS50089"/>
    </source>
</evidence>
<dbReference type="Gene3D" id="3.30.40.10">
    <property type="entry name" value="Zinc/RING finger domain, C3HC4 (zinc finger)"/>
    <property type="match status" value="1"/>
</dbReference>
<evidence type="ECO:0000256" key="9">
    <source>
        <dbReference type="ARBA" id="ARBA00022786"/>
    </source>
</evidence>
<dbReference type="GO" id="GO:0008270">
    <property type="term" value="F:zinc ion binding"/>
    <property type="evidence" value="ECO:0007669"/>
    <property type="project" value="UniProtKB-KW"/>
</dbReference>
<evidence type="ECO:0000256" key="11">
    <source>
        <dbReference type="ARBA" id="ARBA00022989"/>
    </source>
</evidence>
<dbReference type="Pfam" id="PF13639">
    <property type="entry name" value="zf-RING_2"/>
    <property type="match status" value="1"/>
</dbReference>
<dbReference type="EMBL" id="JACGWK010001736">
    <property type="protein sequence ID" value="KAL0283270.1"/>
    <property type="molecule type" value="Genomic_DNA"/>
</dbReference>
<evidence type="ECO:0000256" key="8">
    <source>
        <dbReference type="ARBA" id="ARBA00022771"/>
    </source>
</evidence>
<keyword evidence="9" id="KW-0833">Ubl conjugation pathway</keyword>
<sequence>MGVTEILFLLITIFSTVHAGNENVCPTSYCDSLPIKFPFKVKPEQTQDDCTYINLTCNATLDPIGIALATLPYAGDFYVRIIEYYNKYIQLYDPGKCLIRRLMKLNLSSTPFIAFAYETYTFYTCPFDSDIINLYVYPIDCLSNTTNVTVATAFVSSDDMLDNGCQIMGSWVLPVFMPGQFESKGIFGDLYLTWNSISCLACEDQNDSPVHKDKPKGNLWTHFVNSPYCLPSFVTMAIIFVICLLGLTHSLAGIHETISSSPTADVLPVSATATAAAAAPPPRFMNRGMDEFKISACTELVALGESRTNSEPDSNTCPICLDNYHPKEMIRCIAICDHCFHAECIELWLRNSRTCPVCRTILCDSNL</sequence>
<evidence type="ECO:0000256" key="1">
    <source>
        <dbReference type="ARBA" id="ARBA00000900"/>
    </source>
</evidence>
<evidence type="ECO:0000256" key="12">
    <source>
        <dbReference type="ARBA" id="ARBA00023136"/>
    </source>
</evidence>
<evidence type="ECO:0000256" key="5">
    <source>
        <dbReference type="ARBA" id="ARBA00022679"/>
    </source>
</evidence>
<dbReference type="PROSITE" id="PS50089">
    <property type="entry name" value="ZF_RING_2"/>
    <property type="match status" value="1"/>
</dbReference>
<dbReference type="GO" id="GO:0016020">
    <property type="term" value="C:membrane"/>
    <property type="evidence" value="ECO:0007669"/>
    <property type="project" value="UniProtKB-SubCell"/>
</dbReference>
<keyword evidence="8 14" id="KW-0863">Zinc-finger</keyword>
<proteinExistence type="inferred from homology"/>
<evidence type="ECO:0000256" key="4">
    <source>
        <dbReference type="ARBA" id="ARBA00012483"/>
    </source>
</evidence>
<feature type="chain" id="PRO_5043565213" description="RING-type E3 ubiquitin transferase" evidence="15">
    <location>
        <begin position="20"/>
        <end position="367"/>
    </location>
</feature>
<dbReference type="AlphaFoldDB" id="A0AAW2INS7"/>
<evidence type="ECO:0000256" key="6">
    <source>
        <dbReference type="ARBA" id="ARBA00022692"/>
    </source>
</evidence>
<evidence type="ECO:0000256" key="7">
    <source>
        <dbReference type="ARBA" id="ARBA00022723"/>
    </source>
</evidence>